<dbReference type="AlphaFoldDB" id="A0A5C5VDA2"/>
<feature type="chain" id="PRO_5022779622" description="Ice-binding protein C-terminal domain-containing protein" evidence="1">
    <location>
        <begin position="22"/>
        <end position="572"/>
    </location>
</feature>
<dbReference type="InterPro" id="IPR013424">
    <property type="entry name" value="Ice-binding_C"/>
</dbReference>
<sequence length="572" mass="59471" precursor="true">MLCRLSVLTAAFAALAAPASAAVNFVGVPSSAASGDYNADGVVDAADYTVWRDNLGGGAALPNDGGLGAPIGQGHYDLWQSNYGSTGGGGNTFAFEDPANWDANEYDPVPVAGPETEPPGPDSIWFAEGNSEDVVLVLNDERSGENGTLAMGTFAFGGDNSADANANFTLVLNASVTLNSQERDGTTGEPREMGVRPIRLGRENVNPLGTLAGGTTETAPWGILLHQAGTLKYADGVSGSIDMSRDKPNSAGAIYEISGNAVLELSGSVRFGDRDNGGSRTTPGGIFRVRGSNAALDVEDYINESRLGLWDHDNDVTTDNPNGVTKMNLGKFVTEFVLDGNGASPISVRDELRLGRSEVLDGNTEIGYAFLRLKLSEPTAAGTGAVGSGDEIVLFRADRLSSAIDLGNPENEIEQGRFFDPDRAGLNSSGTSMLPHAGMWEGGTVLADYAGAQYAWTINYFDSSDDGELVDAVTLSNLVVTGTPGDLSMNGSLGAEDRQLLVDAIAAPPQIAIATAQNLFDLNADEVVDSLDLAVFDTHFPLSSLAAGQAPEPTSLAIAALAAVGVASRRRR</sequence>
<dbReference type="OrthoDB" id="241813at2"/>
<comment type="caution">
    <text evidence="3">The sequence shown here is derived from an EMBL/GenBank/DDBJ whole genome shotgun (WGS) entry which is preliminary data.</text>
</comment>
<evidence type="ECO:0000259" key="2">
    <source>
        <dbReference type="Pfam" id="PF07589"/>
    </source>
</evidence>
<dbReference type="EMBL" id="SIHJ01000001">
    <property type="protein sequence ID" value="TWT35937.1"/>
    <property type="molecule type" value="Genomic_DNA"/>
</dbReference>
<keyword evidence="4" id="KW-1185">Reference proteome</keyword>
<proteinExistence type="predicted"/>
<name>A0A5C5VDA2_9BACT</name>
<feature type="signal peptide" evidence="1">
    <location>
        <begin position="1"/>
        <end position="21"/>
    </location>
</feature>
<accession>A0A5C5VDA2</accession>
<gene>
    <name evidence="3" type="ORF">KOR34_08340</name>
</gene>
<reference evidence="3 4" key="1">
    <citation type="submission" date="2019-02" db="EMBL/GenBank/DDBJ databases">
        <title>Deep-cultivation of Planctomycetes and their phenomic and genomic characterization uncovers novel biology.</title>
        <authorList>
            <person name="Wiegand S."/>
            <person name="Jogler M."/>
            <person name="Boedeker C."/>
            <person name="Pinto D."/>
            <person name="Vollmers J."/>
            <person name="Rivas-Marin E."/>
            <person name="Kohn T."/>
            <person name="Peeters S.H."/>
            <person name="Heuer A."/>
            <person name="Rast P."/>
            <person name="Oberbeckmann S."/>
            <person name="Bunk B."/>
            <person name="Jeske O."/>
            <person name="Meyerdierks A."/>
            <person name="Storesund J.E."/>
            <person name="Kallscheuer N."/>
            <person name="Luecker S."/>
            <person name="Lage O.M."/>
            <person name="Pohl T."/>
            <person name="Merkel B.J."/>
            <person name="Hornburger P."/>
            <person name="Mueller R.-W."/>
            <person name="Bruemmer F."/>
            <person name="Labrenz M."/>
            <person name="Spormann A.M."/>
            <person name="Op Den Camp H."/>
            <person name="Overmann J."/>
            <person name="Amann R."/>
            <person name="Jetten M.S.M."/>
            <person name="Mascher T."/>
            <person name="Medema M.H."/>
            <person name="Devos D.P."/>
            <person name="Kaster A.-K."/>
            <person name="Ovreas L."/>
            <person name="Rohde M."/>
            <person name="Galperin M.Y."/>
            <person name="Jogler C."/>
        </authorList>
    </citation>
    <scope>NUCLEOTIDE SEQUENCE [LARGE SCALE GENOMIC DNA]</scope>
    <source>
        <strain evidence="3 4">KOR34</strain>
    </source>
</reference>
<evidence type="ECO:0000256" key="1">
    <source>
        <dbReference type="SAM" id="SignalP"/>
    </source>
</evidence>
<dbReference type="RefSeq" id="WP_146562469.1">
    <property type="nucleotide sequence ID" value="NZ_SIHJ01000001.1"/>
</dbReference>
<feature type="domain" description="Ice-binding protein C-terminal" evidence="2">
    <location>
        <begin position="550"/>
        <end position="571"/>
    </location>
</feature>
<protein>
    <recommendedName>
        <fullName evidence="2">Ice-binding protein C-terminal domain-containing protein</fullName>
    </recommendedName>
</protein>
<organism evidence="3 4">
    <name type="scientific">Posidoniimonas corsicana</name>
    <dbReference type="NCBI Taxonomy" id="1938618"/>
    <lineage>
        <taxon>Bacteria</taxon>
        <taxon>Pseudomonadati</taxon>
        <taxon>Planctomycetota</taxon>
        <taxon>Planctomycetia</taxon>
        <taxon>Pirellulales</taxon>
        <taxon>Lacipirellulaceae</taxon>
        <taxon>Posidoniimonas</taxon>
    </lineage>
</organism>
<evidence type="ECO:0000313" key="3">
    <source>
        <dbReference type="EMBL" id="TWT35937.1"/>
    </source>
</evidence>
<evidence type="ECO:0000313" key="4">
    <source>
        <dbReference type="Proteomes" id="UP000316714"/>
    </source>
</evidence>
<dbReference type="Pfam" id="PF07589">
    <property type="entry name" value="PEP-CTERM"/>
    <property type="match status" value="1"/>
</dbReference>
<keyword evidence="1" id="KW-0732">Signal</keyword>
<dbReference type="Proteomes" id="UP000316714">
    <property type="component" value="Unassembled WGS sequence"/>
</dbReference>